<comment type="caution">
    <text evidence="2">The sequence shown here is derived from an EMBL/GenBank/DDBJ whole genome shotgun (WGS) entry which is preliminary data.</text>
</comment>
<evidence type="ECO:0000313" key="3">
    <source>
        <dbReference type="Proteomes" id="UP001164929"/>
    </source>
</evidence>
<reference evidence="2" key="1">
    <citation type="journal article" date="2023" name="Mol. Ecol. Resour.">
        <title>Chromosome-level genome assembly of a triploid poplar Populus alba 'Berolinensis'.</title>
        <authorList>
            <person name="Chen S."/>
            <person name="Yu Y."/>
            <person name="Wang X."/>
            <person name="Wang S."/>
            <person name="Zhang T."/>
            <person name="Zhou Y."/>
            <person name="He R."/>
            <person name="Meng N."/>
            <person name="Wang Y."/>
            <person name="Liu W."/>
            <person name="Liu Z."/>
            <person name="Liu J."/>
            <person name="Guo Q."/>
            <person name="Huang H."/>
            <person name="Sederoff R.R."/>
            <person name="Wang G."/>
            <person name="Qu G."/>
            <person name="Chen S."/>
        </authorList>
    </citation>
    <scope>NUCLEOTIDE SEQUENCE</scope>
    <source>
        <strain evidence="2">SC-2020</strain>
    </source>
</reference>
<name>A0AAD6WAU7_9ROSI</name>
<organism evidence="2 3">
    <name type="scientific">Populus alba x Populus x berolinensis</name>
    <dbReference type="NCBI Taxonomy" id="444605"/>
    <lineage>
        <taxon>Eukaryota</taxon>
        <taxon>Viridiplantae</taxon>
        <taxon>Streptophyta</taxon>
        <taxon>Embryophyta</taxon>
        <taxon>Tracheophyta</taxon>
        <taxon>Spermatophyta</taxon>
        <taxon>Magnoliopsida</taxon>
        <taxon>eudicotyledons</taxon>
        <taxon>Gunneridae</taxon>
        <taxon>Pentapetalae</taxon>
        <taxon>rosids</taxon>
        <taxon>fabids</taxon>
        <taxon>Malpighiales</taxon>
        <taxon>Salicaceae</taxon>
        <taxon>Saliceae</taxon>
        <taxon>Populus</taxon>
    </lineage>
</organism>
<keyword evidence="3" id="KW-1185">Reference proteome</keyword>
<feature type="transmembrane region" description="Helical" evidence="1">
    <location>
        <begin position="60"/>
        <end position="79"/>
    </location>
</feature>
<accession>A0AAD6WAU7</accession>
<protein>
    <recommendedName>
        <fullName evidence="4">Transmembrane protein</fullName>
    </recommendedName>
</protein>
<proteinExistence type="predicted"/>
<dbReference type="Proteomes" id="UP001164929">
    <property type="component" value="Chromosome 3"/>
</dbReference>
<keyword evidence="1" id="KW-0472">Membrane</keyword>
<evidence type="ECO:0008006" key="4">
    <source>
        <dbReference type="Google" id="ProtNLM"/>
    </source>
</evidence>
<dbReference type="AlphaFoldDB" id="A0AAD6WAU7"/>
<sequence>MNEYKDDKDKTVSFPSIGDKTKMKKKTKIIMTHTLHDFPAKKDSPLSCPPPPPHSQHNQAFLLFIIILSATDAITNSYFSFSDRAESNQVFRGGFVVW</sequence>
<dbReference type="EMBL" id="JAQIZT010000003">
    <property type="protein sequence ID" value="KAJ7003834.1"/>
    <property type="molecule type" value="Genomic_DNA"/>
</dbReference>
<gene>
    <name evidence="2" type="ORF">NC653_008893</name>
</gene>
<keyword evidence="1" id="KW-0812">Transmembrane</keyword>
<evidence type="ECO:0000256" key="1">
    <source>
        <dbReference type="SAM" id="Phobius"/>
    </source>
</evidence>
<evidence type="ECO:0000313" key="2">
    <source>
        <dbReference type="EMBL" id="KAJ7003834.1"/>
    </source>
</evidence>
<keyword evidence="1" id="KW-1133">Transmembrane helix</keyword>